<accession>A0ABU3KPE5</accession>
<reference evidence="1 2" key="1">
    <citation type="submission" date="2023-08" db="EMBL/GenBank/DDBJ databases">
        <title>Rhodoferax potami sp. nov. and Rhodoferax mekongensis sp. nov., isolated from the Mekong River in Thailand.</title>
        <authorList>
            <person name="Kitikhun S."/>
            <person name="Charoenyingcharoen P."/>
            <person name="Siriarchawattana P."/>
            <person name="Likhitrattanapisal S."/>
            <person name="Nilsakha T."/>
            <person name="Chanpet A."/>
            <person name="Rattanawaree P."/>
            <person name="Ingsriswang S."/>
        </authorList>
    </citation>
    <scope>NUCLEOTIDE SEQUENCE [LARGE SCALE GENOMIC DNA]</scope>
    <source>
        <strain evidence="1 2">TBRC 17660</strain>
    </source>
</reference>
<proteinExistence type="predicted"/>
<evidence type="ECO:0000313" key="2">
    <source>
        <dbReference type="Proteomes" id="UP001321700"/>
    </source>
</evidence>
<dbReference type="EMBL" id="JAVBIK010000001">
    <property type="protein sequence ID" value="MDT7519193.1"/>
    <property type="molecule type" value="Genomic_DNA"/>
</dbReference>
<keyword evidence="2" id="KW-1185">Reference proteome</keyword>
<gene>
    <name evidence="1" type="ORF">RAE19_10795</name>
</gene>
<protein>
    <submittedName>
        <fullName evidence="1">Uncharacterized protein</fullName>
    </submittedName>
</protein>
<dbReference type="Proteomes" id="UP001321700">
    <property type="component" value="Unassembled WGS sequence"/>
</dbReference>
<organism evidence="1 2">
    <name type="scientific">Rhodoferax potami</name>
    <dbReference type="NCBI Taxonomy" id="3068338"/>
    <lineage>
        <taxon>Bacteria</taxon>
        <taxon>Pseudomonadati</taxon>
        <taxon>Pseudomonadota</taxon>
        <taxon>Betaproteobacteria</taxon>
        <taxon>Burkholderiales</taxon>
        <taxon>Comamonadaceae</taxon>
        <taxon>Rhodoferax</taxon>
    </lineage>
</organism>
<sequence>MTDATPAQRHVQRHNQISIRLHYRHEADWHRVEAQQWNERGFCFFHTHALNANSVAFKRSLQHFEGEVVWTRTCQDEALVTEMLLNEAIHRQADRVSTQAEMQTRLLRLMRVQGMVEAKQRVLASLGGMPDAAKWQHQIQQRMQEALFQSGVRVASPVWSAVVVDALALGGVVQDLERWSGSLGKG</sequence>
<comment type="caution">
    <text evidence="1">The sequence shown here is derived from an EMBL/GenBank/DDBJ whole genome shotgun (WGS) entry which is preliminary data.</text>
</comment>
<name>A0ABU3KPE5_9BURK</name>
<evidence type="ECO:0000313" key="1">
    <source>
        <dbReference type="EMBL" id="MDT7519193.1"/>
    </source>
</evidence>
<dbReference type="RefSeq" id="WP_313874889.1">
    <property type="nucleotide sequence ID" value="NZ_JAVBIK010000001.1"/>
</dbReference>